<evidence type="ECO:0000313" key="3">
    <source>
        <dbReference type="Proteomes" id="UP000438448"/>
    </source>
</evidence>
<dbReference type="EMBL" id="WEGK01000021">
    <property type="protein sequence ID" value="MQY23630.1"/>
    <property type="molecule type" value="Genomic_DNA"/>
</dbReference>
<protein>
    <recommendedName>
        <fullName evidence="1">Bacterial bifunctional deaminase-reductase C-terminal domain-containing protein</fullName>
    </recommendedName>
</protein>
<gene>
    <name evidence="2" type="ORF">NRB20_67610</name>
</gene>
<dbReference type="Gene3D" id="3.40.430.10">
    <property type="entry name" value="Dihydrofolate Reductase, subunit A"/>
    <property type="match status" value="1"/>
</dbReference>
<dbReference type="InterPro" id="IPR002734">
    <property type="entry name" value="RibDG_C"/>
</dbReference>
<dbReference type="GO" id="GO:0009231">
    <property type="term" value="P:riboflavin biosynthetic process"/>
    <property type="evidence" value="ECO:0007669"/>
    <property type="project" value="InterPro"/>
</dbReference>
<feature type="domain" description="Bacterial bifunctional deaminase-reductase C-terminal" evidence="1">
    <location>
        <begin position="3"/>
        <end position="191"/>
    </location>
</feature>
<organism evidence="2 3">
    <name type="scientific">Nocardia macrotermitis</name>
    <dbReference type="NCBI Taxonomy" id="2585198"/>
    <lineage>
        <taxon>Bacteria</taxon>
        <taxon>Bacillati</taxon>
        <taxon>Actinomycetota</taxon>
        <taxon>Actinomycetes</taxon>
        <taxon>Mycobacteriales</taxon>
        <taxon>Nocardiaceae</taxon>
        <taxon>Nocardia</taxon>
    </lineage>
</organism>
<dbReference type="InterPro" id="IPR024072">
    <property type="entry name" value="DHFR-like_dom_sf"/>
</dbReference>
<sequence length="199" mass="22451">MGKIVLTSNMTLDGVVQDPDGAEGFARGGWFHRFVGAGDLQDWTVRETREALEAEALLLGGRSNEWFADRMTERNLAEGRVSPEWANRVRSMPKYVVSSTLEEPRWSNVTVLRGDAMKEVSELKRKVDGQILIYASYQLARTLMEHDLLDELRLVVFPVVAGSGLRLFDETGETKPLHLVETRKMGEGLVFHNYEVVRG</sequence>
<dbReference type="PANTHER" id="PTHR38011">
    <property type="entry name" value="DIHYDROFOLATE REDUCTASE FAMILY PROTEIN (AFU_ORTHOLOGUE AFUA_8G06820)"/>
    <property type="match status" value="1"/>
</dbReference>
<dbReference type="OrthoDB" id="7342392at2"/>
<dbReference type="GO" id="GO:0008703">
    <property type="term" value="F:5-amino-6-(5-phosphoribosylamino)uracil reductase activity"/>
    <property type="evidence" value="ECO:0007669"/>
    <property type="project" value="InterPro"/>
</dbReference>
<dbReference type="PANTHER" id="PTHR38011:SF11">
    <property type="entry name" value="2,5-DIAMINO-6-RIBOSYLAMINO-4(3H)-PYRIMIDINONE 5'-PHOSPHATE REDUCTASE"/>
    <property type="match status" value="1"/>
</dbReference>
<accession>A0A7K0DCY0</accession>
<dbReference type="Pfam" id="PF01872">
    <property type="entry name" value="RibD_C"/>
    <property type="match status" value="1"/>
</dbReference>
<evidence type="ECO:0000259" key="1">
    <source>
        <dbReference type="Pfam" id="PF01872"/>
    </source>
</evidence>
<reference evidence="2 3" key="1">
    <citation type="submission" date="2019-10" db="EMBL/GenBank/DDBJ databases">
        <title>Nocardia macrotermitis sp. nov. and Nocardia aurantia sp. nov., isolated from the gut of fungus growing-termite Macrotermes natalensis.</title>
        <authorList>
            <person name="Benndorf R."/>
            <person name="Schwitalla J."/>
            <person name="Martin K."/>
            <person name="De Beer W."/>
            <person name="Kaster A.-K."/>
            <person name="Vollmers J."/>
            <person name="Poulsen M."/>
            <person name="Beemelmanns C."/>
        </authorList>
    </citation>
    <scope>NUCLEOTIDE SEQUENCE [LARGE SCALE GENOMIC DNA]</scope>
    <source>
        <strain evidence="2 3">RB20</strain>
    </source>
</reference>
<dbReference type="AlphaFoldDB" id="A0A7K0DCY0"/>
<keyword evidence="3" id="KW-1185">Reference proteome</keyword>
<comment type="caution">
    <text evidence="2">The sequence shown here is derived from an EMBL/GenBank/DDBJ whole genome shotgun (WGS) entry which is preliminary data.</text>
</comment>
<dbReference type="Proteomes" id="UP000438448">
    <property type="component" value="Unassembled WGS sequence"/>
</dbReference>
<proteinExistence type="predicted"/>
<evidence type="ECO:0000313" key="2">
    <source>
        <dbReference type="EMBL" id="MQY23630.1"/>
    </source>
</evidence>
<dbReference type="RefSeq" id="WP_153415390.1">
    <property type="nucleotide sequence ID" value="NZ_WEGK01000021.1"/>
</dbReference>
<dbReference type="InterPro" id="IPR050765">
    <property type="entry name" value="Riboflavin_Biosynth_HTPR"/>
</dbReference>
<dbReference type="SUPFAM" id="SSF53597">
    <property type="entry name" value="Dihydrofolate reductase-like"/>
    <property type="match status" value="1"/>
</dbReference>
<name>A0A7K0DCY0_9NOCA</name>